<dbReference type="InterPro" id="IPR036188">
    <property type="entry name" value="FAD/NAD-bd_sf"/>
</dbReference>
<dbReference type="PRINTS" id="PR00411">
    <property type="entry name" value="PNDRDTASEI"/>
</dbReference>
<dbReference type="Pfam" id="PF07992">
    <property type="entry name" value="Pyr_redox_2"/>
    <property type="match status" value="1"/>
</dbReference>
<dbReference type="Proteomes" id="UP001369247">
    <property type="component" value="Unassembled WGS sequence"/>
</dbReference>
<dbReference type="KEGG" id="mwo:MWSIV6_0191"/>
<accession>A0A9E7RV17</accession>
<dbReference type="GO" id="GO:0003955">
    <property type="term" value="F:NAD(P)H dehydrogenase (quinone) activity"/>
    <property type="evidence" value="ECO:0007669"/>
    <property type="project" value="TreeGrafter"/>
</dbReference>
<name>A0A9E7RV17_METWO</name>
<dbReference type="PRINTS" id="PR00368">
    <property type="entry name" value="FADPNR"/>
</dbReference>
<dbReference type="GeneID" id="75105791"/>
<dbReference type="EC" id="1.-.-.-" evidence="2"/>
<dbReference type="EMBL" id="CP104550">
    <property type="protein sequence ID" value="UXH31917.1"/>
    <property type="molecule type" value="Genomic_DNA"/>
</dbReference>
<dbReference type="SUPFAM" id="SSF51905">
    <property type="entry name" value="FAD/NAD(P)-binding domain"/>
    <property type="match status" value="1"/>
</dbReference>
<protein>
    <submittedName>
        <fullName evidence="3">NAD(P)/FAD-dependent oxidoreductase</fullName>
        <ecNumber evidence="2">1.-.-.-</ecNumber>
    </submittedName>
</protein>
<dbReference type="Proteomes" id="UP001065373">
    <property type="component" value="Chromosome"/>
</dbReference>
<sequence length="427" mass="45712">MRCAVIGGGPAGRAAAMELAALENEVTLIEKNSIGGTCLNEGCMVVCGLNDVARLLNDAGRLRDLGVLDIDFTPDYPRIAGGVKDVLNKIRHVTEGETREAGVEIIYAEAMVEDGRVIAGDDEIQYDRLIIASGAGPMIPPLDGAENAITYRDILNIPELPEKLVIIGGGVIAAEFAFIFSSFGSEVTVVSRSGFLHDLDPVIRVYVTDKLLDDVNILEDTPTLRMDEFGAETSRGYIEGLPLLATGLKPNSEFLEGFVELGRGGAVLVNDRMETSRKNVYAAGEVTGGPGTTPIARLQGSVAGLNAAGIERRIDYRHIPRSISLGYDVGFIDNRDIDGVEATIPGLAGPGSFWGVPEGKTGLTRVKLAEDGGEASVYSVAPGARIGIAYLSLLMRLGISLYDFDRFIETHPSTDAVYKIMRFLSRY</sequence>
<evidence type="ECO:0000259" key="1">
    <source>
        <dbReference type="Pfam" id="PF07992"/>
    </source>
</evidence>
<gene>
    <name evidence="3" type="ORF">N5910_01025</name>
    <name evidence="2" type="ORF">U2150_07075</name>
</gene>
<keyword evidence="4" id="KW-1185">Reference proteome</keyword>
<reference evidence="3" key="1">
    <citation type="submission" date="2022-09" db="EMBL/GenBank/DDBJ databases">
        <title>Characterization of three MwoI isoschizomers from sequenced genome and metagenomes.</title>
        <authorList>
            <person name="Fomenkov A."/>
            <person name="Xu S.Y."/>
            <person name="Roberts R.J."/>
        </authorList>
    </citation>
    <scope>NUCLEOTIDE SEQUENCE</scope>
    <source>
        <strain evidence="3">DSM 2970</strain>
    </source>
</reference>
<keyword evidence="2" id="KW-0560">Oxidoreductase</keyword>
<dbReference type="EMBL" id="JAXUHJ010000010">
    <property type="protein sequence ID" value="MEJ8543249.1"/>
    <property type="molecule type" value="Genomic_DNA"/>
</dbReference>
<dbReference type="GO" id="GO:0050660">
    <property type="term" value="F:flavin adenine dinucleotide binding"/>
    <property type="evidence" value="ECO:0007669"/>
    <property type="project" value="TreeGrafter"/>
</dbReference>
<proteinExistence type="predicted"/>
<dbReference type="AlphaFoldDB" id="A0A9E7RV17"/>
<dbReference type="InterPro" id="IPR023753">
    <property type="entry name" value="FAD/NAD-binding_dom"/>
</dbReference>
<dbReference type="PANTHER" id="PTHR43014:SF2">
    <property type="entry name" value="MERCURIC REDUCTASE"/>
    <property type="match status" value="1"/>
</dbReference>
<dbReference type="Gene3D" id="3.50.50.60">
    <property type="entry name" value="FAD/NAD(P)-binding domain"/>
    <property type="match status" value="1"/>
</dbReference>
<dbReference type="GeneID" id="58977851"/>
<organism evidence="3">
    <name type="scientific">Methanothermobacter wolfeii</name>
    <name type="common">Methanobacterium wolfei</name>
    <dbReference type="NCBI Taxonomy" id="145261"/>
    <lineage>
        <taxon>Archaea</taxon>
        <taxon>Methanobacteriati</taxon>
        <taxon>Methanobacteriota</taxon>
        <taxon>Methanomada group</taxon>
        <taxon>Methanobacteria</taxon>
        <taxon>Methanobacteriales</taxon>
        <taxon>Methanobacteriaceae</taxon>
        <taxon>Methanothermobacter</taxon>
    </lineage>
</organism>
<evidence type="ECO:0000313" key="3">
    <source>
        <dbReference type="EMBL" id="UXH31917.1"/>
    </source>
</evidence>
<dbReference type="PANTHER" id="PTHR43014">
    <property type="entry name" value="MERCURIC REDUCTASE"/>
    <property type="match status" value="1"/>
</dbReference>
<reference evidence="2 4" key="2">
    <citation type="submission" date="2023-12" db="EMBL/GenBank/DDBJ databases">
        <title>Phenotypic and Genomic Characterization of Methanothermobacter wolfeii Strain BSEL, a CO2-Capturing Archaeon with Minimal Nutrient Requirements.</title>
        <authorList>
            <person name="Ale Enriquez F."/>
            <person name="Ahring B.K."/>
        </authorList>
    </citation>
    <scope>NUCLEOTIDE SEQUENCE [LARGE SCALE GENOMIC DNA]</scope>
    <source>
        <strain evidence="2 4">BSEL-1</strain>
    </source>
</reference>
<feature type="domain" description="FAD/NAD(P)-binding" evidence="1">
    <location>
        <begin position="2"/>
        <end position="300"/>
    </location>
</feature>
<dbReference type="RefSeq" id="WP_074358354.1">
    <property type="nucleotide sequence ID" value="NZ_CP104550.1"/>
</dbReference>
<evidence type="ECO:0000313" key="2">
    <source>
        <dbReference type="EMBL" id="MEJ8543249.1"/>
    </source>
</evidence>
<evidence type="ECO:0000313" key="4">
    <source>
        <dbReference type="Proteomes" id="UP001369247"/>
    </source>
</evidence>